<dbReference type="Proteomes" id="UP000321168">
    <property type="component" value="Unassembled WGS sequence"/>
</dbReference>
<sequence>MKYFLVLLLSFFSYLNIVSAQQQIDWKILSDVTFEERYSDELASYIMIPTFGEKVKQLEGKLVKIKGYVIPLDVKMNQYVLSANPFASCFFCGNAGPETVMDIVFKAQENLRTDQYMEIEGVLELNKNDVYRLNYILMEAVINN</sequence>
<proteinExistence type="predicted"/>
<dbReference type="Gene3D" id="2.40.50.870">
    <property type="entry name" value="Protein of unknown function (DUF3299)"/>
    <property type="match status" value="1"/>
</dbReference>
<keyword evidence="3" id="KW-1185">Reference proteome</keyword>
<evidence type="ECO:0000256" key="1">
    <source>
        <dbReference type="SAM" id="SignalP"/>
    </source>
</evidence>
<feature type="chain" id="PRO_5022750701" evidence="1">
    <location>
        <begin position="21"/>
        <end position="144"/>
    </location>
</feature>
<reference evidence="2 3" key="1">
    <citation type="submission" date="2019-08" db="EMBL/GenBank/DDBJ databases">
        <title>Genome of Luteibaculum oceani JCM 18817.</title>
        <authorList>
            <person name="Bowman J.P."/>
        </authorList>
    </citation>
    <scope>NUCLEOTIDE SEQUENCE [LARGE SCALE GENOMIC DNA]</scope>
    <source>
        <strain evidence="2 3">JCM 18817</strain>
    </source>
</reference>
<dbReference type="EMBL" id="VORB01000007">
    <property type="protein sequence ID" value="TXC78463.1"/>
    <property type="molecule type" value="Genomic_DNA"/>
</dbReference>
<feature type="signal peptide" evidence="1">
    <location>
        <begin position="1"/>
        <end position="20"/>
    </location>
</feature>
<organism evidence="2 3">
    <name type="scientific">Luteibaculum oceani</name>
    <dbReference type="NCBI Taxonomy" id="1294296"/>
    <lineage>
        <taxon>Bacteria</taxon>
        <taxon>Pseudomonadati</taxon>
        <taxon>Bacteroidota</taxon>
        <taxon>Flavobacteriia</taxon>
        <taxon>Flavobacteriales</taxon>
        <taxon>Luteibaculaceae</taxon>
        <taxon>Luteibaculum</taxon>
    </lineage>
</organism>
<evidence type="ECO:0000313" key="2">
    <source>
        <dbReference type="EMBL" id="TXC78463.1"/>
    </source>
</evidence>
<dbReference type="OrthoDB" id="1348500at2"/>
<evidence type="ECO:0000313" key="3">
    <source>
        <dbReference type="Proteomes" id="UP000321168"/>
    </source>
</evidence>
<comment type="caution">
    <text evidence="2">The sequence shown here is derived from an EMBL/GenBank/DDBJ whole genome shotgun (WGS) entry which is preliminary data.</text>
</comment>
<keyword evidence="1" id="KW-0732">Signal</keyword>
<dbReference type="RefSeq" id="WP_147014885.1">
    <property type="nucleotide sequence ID" value="NZ_VORB01000007.1"/>
</dbReference>
<protein>
    <submittedName>
        <fullName evidence="2">DUF3299 domain-containing protein</fullName>
    </submittedName>
</protein>
<dbReference type="AlphaFoldDB" id="A0A5C6UY88"/>
<accession>A0A5C6UY88</accession>
<gene>
    <name evidence="2" type="ORF">FRX97_09020</name>
</gene>
<name>A0A5C6UY88_9FLAO</name>